<sequence length="27" mass="3099">MVHALREHSPSRSKLLFCDTSNSLLKK</sequence>
<evidence type="ECO:0000313" key="1">
    <source>
        <dbReference type="EMBL" id="CAH2013273.1"/>
    </source>
</evidence>
<dbReference type="EMBL" id="CAKOFQ010008303">
    <property type="protein sequence ID" value="CAH2013273.1"/>
    <property type="molecule type" value="Genomic_DNA"/>
</dbReference>
<comment type="caution">
    <text evidence="1">The sequence shown here is derived from an EMBL/GenBank/DDBJ whole genome shotgun (WGS) entry which is preliminary data.</text>
</comment>
<accession>A0A9P0MFQ2</accession>
<name>A0A9P0MFQ2_ACAOB</name>
<proteinExistence type="predicted"/>
<dbReference type="AlphaFoldDB" id="A0A9P0MFQ2"/>
<keyword evidence="2" id="KW-1185">Reference proteome</keyword>
<dbReference type="Proteomes" id="UP001152888">
    <property type="component" value="Unassembled WGS sequence"/>
</dbReference>
<protein>
    <submittedName>
        <fullName evidence="1">Uncharacterized protein</fullName>
    </submittedName>
</protein>
<organism evidence="1 2">
    <name type="scientific">Acanthoscelides obtectus</name>
    <name type="common">Bean weevil</name>
    <name type="synonym">Bruchus obtectus</name>
    <dbReference type="NCBI Taxonomy" id="200917"/>
    <lineage>
        <taxon>Eukaryota</taxon>
        <taxon>Metazoa</taxon>
        <taxon>Ecdysozoa</taxon>
        <taxon>Arthropoda</taxon>
        <taxon>Hexapoda</taxon>
        <taxon>Insecta</taxon>
        <taxon>Pterygota</taxon>
        <taxon>Neoptera</taxon>
        <taxon>Endopterygota</taxon>
        <taxon>Coleoptera</taxon>
        <taxon>Polyphaga</taxon>
        <taxon>Cucujiformia</taxon>
        <taxon>Chrysomeloidea</taxon>
        <taxon>Chrysomelidae</taxon>
        <taxon>Bruchinae</taxon>
        <taxon>Bruchini</taxon>
        <taxon>Acanthoscelides</taxon>
    </lineage>
</organism>
<evidence type="ECO:0000313" key="2">
    <source>
        <dbReference type="Proteomes" id="UP001152888"/>
    </source>
</evidence>
<gene>
    <name evidence="1" type="ORF">ACAOBT_LOCUS33365</name>
</gene>
<reference evidence="1" key="1">
    <citation type="submission" date="2022-03" db="EMBL/GenBank/DDBJ databases">
        <authorList>
            <person name="Sayadi A."/>
        </authorList>
    </citation>
    <scope>NUCLEOTIDE SEQUENCE</scope>
</reference>